<reference evidence="13" key="3">
    <citation type="journal article" date="2018" name="Nature">
        <title>Human gut bacteria contain acquired interbacterial defence systems.</title>
        <authorList>
            <person name="Ross B.D."/>
            <person name="Verster A.J."/>
            <person name="Radey M.C."/>
            <person name="Schmidtke D.T."/>
            <person name="Pope C.E."/>
            <person name="Hoffman L.R."/>
            <person name="Hajjar A."/>
            <person name="Peterson S.B."/>
            <person name="Borenstein E."/>
            <person name="Mougous J."/>
        </authorList>
    </citation>
    <scope>NUCLEOTIDE SEQUENCE</scope>
    <source>
        <strain evidence="13">3725 D1 iv</strain>
    </source>
</reference>
<evidence type="ECO:0000313" key="12">
    <source>
        <dbReference type="EMBL" id="MDC7956869.1"/>
    </source>
</evidence>
<proteinExistence type="predicted"/>
<evidence type="ECO:0000259" key="3">
    <source>
        <dbReference type="Pfam" id="PF02581"/>
    </source>
</evidence>
<dbReference type="EMBL" id="QSBI01000052">
    <property type="protein sequence ID" value="RGX05621.1"/>
    <property type="molecule type" value="Genomic_DNA"/>
</dbReference>
<evidence type="ECO:0000313" key="22">
    <source>
        <dbReference type="Proteomes" id="UP000318823"/>
    </source>
</evidence>
<reference evidence="17 18" key="1">
    <citation type="submission" date="2016-10" db="EMBL/GenBank/DDBJ databases">
        <authorList>
            <person name="de Groot N.N."/>
        </authorList>
    </citation>
    <scope>NUCLEOTIDE SEQUENCE [LARGE SCALE GENOMIC DNA]</scope>
    <source>
        <strain evidence="17 18">NLAE-zl-C500</strain>
    </source>
</reference>
<dbReference type="Proteomes" id="UP000478493">
    <property type="component" value="Unassembled WGS sequence"/>
</dbReference>
<dbReference type="CDD" id="cd00564">
    <property type="entry name" value="TMP_TenI"/>
    <property type="match status" value="1"/>
</dbReference>
<dbReference type="Proteomes" id="UP000286031">
    <property type="component" value="Unassembled WGS sequence"/>
</dbReference>
<dbReference type="STRING" id="28116.Bovatus_00990"/>
<dbReference type="RefSeq" id="WP_004295702.1">
    <property type="nucleotide sequence ID" value="NZ_BAABYJ010000001.1"/>
</dbReference>
<evidence type="ECO:0000313" key="9">
    <source>
        <dbReference type="EMBL" id="KAA4661087.1"/>
    </source>
</evidence>
<evidence type="ECO:0000313" key="7">
    <source>
        <dbReference type="EMBL" id="KAA4539741.1"/>
    </source>
</evidence>
<dbReference type="EMBL" id="VWGP01000004">
    <property type="protein sequence ID" value="KAA4539741.1"/>
    <property type="molecule type" value="Genomic_DNA"/>
</dbReference>
<dbReference type="SUPFAM" id="SSF51391">
    <property type="entry name" value="Thiamin phosphate synthase"/>
    <property type="match status" value="1"/>
</dbReference>
<reference evidence="22" key="2">
    <citation type="journal article" date="2018" name="J. Anim. Genet.">
        <title>Acquired interbacterial defense systems protect against interspecies antagonism in the human gut microbiome.</title>
        <authorList>
            <person name="Ross B.D."/>
            <person name="Verster A.J."/>
            <person name="Radey M.C."/>
            <person name="Schmidtke D.T."/>
            <person name="Pope C.E."/>
            <person name="Hoffman L.R."/>
            <person name="Hajjar A."/>
            <person name="Peterson S.B."/>
            <person name="Borenstein E."/>
            <person name="Mougous J."/>
        </authorList>
    </citation>
    <scope>NUCLEOTIDE SEQUENCE [LARGE SCALE GENOMIC DNA]</scope>
    <source>
        <strain evidence="22">3725 D1 iv</strain>
    </source>
</reference>
<dbReference type="EMBL" id="JAQNZF010000028">
    <property type="protein sequence ID" value="MDC2744252.1"/>
    <property type="molecule type" value="Genomic_DNA"/>
</dbReference>
<dbReference type="GO" id="GO:0005737">
    <property type="term" value="C:cytoplasm"/>
    <property type="evidence" value="ECO:0007669"/>
    <property type="project" value="TreeGrafter"/>
</dbReference>
<evidence type="ECO:0000256" key="1">
    <source>
        <dbReference type="ARBA" id="ARBA00004948"/>
    </source>
</evidence>
<evidence type="ECO:0000313" key="14">
    <source>
        <dbReference type="EMBL" id="RGS83293.1"/>
    </source>
</evidence>
<evidence type="ECO:0000313" key="5">
    <source>
        <dbReference type="EMBL" id="KAA3930370.1"/>
    </source>
</evidence>
<dbReference type="Proteomes" id="UP001219389">
    <property type="component" value="Unassembled WGS sequence"/>
</dbReference>
<evidence type="ECO:0000313" key="10">
    <source>
        <dbReference type="EMBL" id="MDC2407921.1"/>
    </source>
</evidence>
<dbReference type="Proteomes" id="UP000424805">
    <property type="component" value="Unassembled WGS sequence"/>
</dbReference>
<dbReference type="PANTHER" id="PTHR20857:SF15">
    <property type="entry name" value="THIAMINE-PHOSPHATE SYNTHASE"/>
    <property type="match status" value="1"/>
</dbReference>
<dbReference type="KEGG" id="boa:Bovatus_00990"/>
<dbReference type="EMBL" id="VWFP01000015">
    <property type="protein sequence ID" value="KAA4625553.1"/>
    <property type="molecule type" value="Genomic_DNA"/>
</dbReference>
<evidence type="ECO:0000313" key="4">
    <source>
        <dbReference type="EMBL" id="KAA3798883.1"/>
    </source>
</evidence>
<evidence type="ECO:0000313" key="20">
    <source>
        <dbReference type="Proteomes" id="UP000283329"/>
    </source>
</evidence>
<sequence>MKLIVVTTPTFFVEEDKIITALFEEGLDVLHLRKPETPAMYSERLLTLIPDKYHRRIVTHEHFYLKEEFNLMGIHLNARNPKEPHDYYGHISCSCHSVEEVKNRKHFYDYVFMSPIYDSISKVNYYSTYTAEELREAQRAKIIDSKVMALGGINEDNLLEIKDFGFGGAVVLGDLWNKFDACQDQNYLAVIEHFKKLKKLSD</sequence>
<accession>A0A139KY91</accession>
<evidence type="ECO:0000313" key="24">
    <source>
        <dbReference type="Proteomes" id="UP000365824"/>
    </source>
</evidence>
<evidence type="ECO:0000313" key="8">
    <source>
        <dbReference type="EMBL" id="KAA4625553.1"/>
    </source>
</evidence>
<evidence type="ECO:0000313" key="11">
    <source>
        <dbReference type="EMBL" id="MDC2744252.1"/>
    </source>
</evidence>
<reference evidence="13" key="6">
    <citation type="submission" date="2019-07" db="EMBL/GenBank/DDBJ databases">
        <authorList>
            <person name="Ross B.D."/>
            <person name="Verster A.J."/>
            <person name="Radey M.C."/>
            <person name="Schmidtke D.T."/>
            <person name="Pope C.E."/>
            <person name="Hoffman L.R."/>
            <person name="Hajjar A."/>
            <person name="Peterson S.B."/>
            <person name="Borenstein E."/>
            <person name="Mougous J.D."/>
        </authorList>
    </citation>
    <scope>NUCLEOTIDE SEQUENCE</scope>
    <source>
        <strain evidence="13">3725 D1 iv</strain>
    </source>
</reference>
<keyword evidence="2" id="KW-0784">Thiamine biosynthesis</keyword>
<evidence type="ECO:0000313" key="21">
    <source>
        <dbReference type="Proteomes" id="UP000286031"/>
    </source>
</evidence>
<dbReference type="EMBL" id="JAQNWR010000004">
    <property type="protein sequence ID" value="MDC2407921.1"/>
    <property type="molecule type" value="Genomic_DNA"/>
</dbReference>
<feature type="domain" description="Thiamine phosphate synthase/TenI" evidence="3">
    <location>
        <begin position="6"/>
        <end position="172"/>
    </location>
</feature>
<evidence type="ECO:0000313" key="13">
    <source>
        <dbReference type="EMBL" id="QDM07368.1"/>
    </source>
</evidence>
<evidence type="ECO:0000313" key="15">
    <source>
        <dbReference type="EMBL" id="RGX05621.1"/>
    </source>
</evidence>
<name>A0A139KY91_BACOV</name>
<evidence type="ECO:0000313" key="17">
    <source>
        <dbReference type="EMBL" id="SDB76132.1"/>
    </source>
</evidence>
<dbReference type="InterPro" id="IPR022998">
    <property type="entry name" value="ThiamineP_synth_TenI"/>
</dbReference>
<evidence type="ECO:0000313" key="19">
    <source>
        <dbReference type="Proteomes" id="UP000266492"/>
    </source>
</evidence>
<reference evidence="10" key="7">
    <citation type="submission" date="2022-10" db="EMBL/GenBank/DDBJ databases">
        <title>Human gut microbiome strain richness.</title>
        <authorList>
            <person name="Chen-Liaw A."/>
        </authorList>
    </citation>
    <scope>NUCLEOTIDE SEQUENCE</scope>
    <source>
        <strain evidence="11">BSD2780120875st1_E1_BSD2780120875_150330</strain>
        <strain evidence="10">F7_m1001271B151109d0_201107</strain>
        <strain evidence="12">RTP21484st1_H8_RTP21484_190118</strain>
    </source>
</reference>
<reference evidence="19 20" key="4">
    <citation type="submission" date="2018-08" db="EMBL/GenBank/DDBJ databases">
        <title>A genome reference for cultivated species of the human gut microbiota.</title>
        <authorList>
            <person name="Zou Y."/>
            <person name="Xue W."/>
            <person name="Luo G."/>
        </authorList>
    </citation>
    <scope>NUCLEOTIDE SEQUENCE [LARGE SCALE GENOMIC DNA]</scope>
    <source>
        <strain evidence="15 21">AF04-46</strain>
        <strain evidence="14 19">AF20-9LB</strain>
        <strain evidence="16 20">AM17-48</strain>
    </source>
</reference>
<dbReference type="InterPro" id="IPR036206">
    <property type="entry name" value="ThiamineP_synth_sf"/>
</dbReference>
<evidence type="ECO:0000256" key="2">
    <source>
        <dbReference type="ARBA" id="ARBA00022977"/>
    </source>
</evidence>
<dbReference type="Proteomes" id="UP000283329">
    <property type="component" value="Unassembled WGS sequence"/>
</dbReference>
<dbReference type="FunFam" id="3.20.20.70:FF:000185">
    <property type="entry name" value="Thiamine phosphate pyrophosphorylase"/>
    <property type="match status" value="1"/>
</dbReference>
<dbReference type="GO" id="GO:0009228">
    <property type="term" value="P:thiamine biosynthetic process"/>
    <property type="evidence" value="ECO:0007669"/>
    <property type="project" value="UniProtKB-KW"/>
</dbReference>
<evidence type="ECO:0000313" key="27">
    <source>
        <dbReference type="Proteomes" id="UP000460135"/>
    </source>
</evidence>
<evidence type="ECO:0000313" key="16">
    <source>
        <dbReference type="EMBL" id="RHH48251.1"/>
    </source>
</evidence>
<dbReference type="EMBL" id="QRJR01000006">
    <property type="protein sequence ID" value="RHH48251.1"/>
    <property type="molecule type" value="Genomic_DNA"/>
</dbReference>
<gene>
    <name evidence="16" type="ORF">DW206_09200</name>
    <name evidence="15" type="ORF">DWV35_24855</name>
    <name evidence="14" type="ORF">DWX70_12980</name>
    <name evidence="13" type="ORF">DYI28_00790</name>
    <name evidence="7" type="ORF">F3B85_07050</name>
    <name evidence="8" type="ORF">F3B90_15595</name>
    <name evidence="9" type="ORF">F3B98_24400</name>
    <name evidence="6" type="ORF">F3D71_14865</name>
    <name evidence="5" type="ORF">F3F25_04020</name>
    <name evidence="4" type="ORF">F3F51_25150</name>
    <name evidence="10" type="ORF">PO240_08560</name>
    <name evidence="11" type="ORF">PO382_18705</name>
    <name evidence="12" type="ORF">PQ628_01435</name>
    <name evidence="17" type="ORF">SAMN05192581_1006125</name>
</gene>
<evidence type="ECO:0000313" key="25">
    <source>
        <dbReference type="Proteomes" id="UP000424805"/>
    </source>
</evidence>
<evidence type="ECO:0000313" key="18">
    <source>
        <dbReference type="Proteomes" id="UP000183670"/>
    </source>
</evidence>
<dbReference type="Proteomes" id="UP000435985">
    <property type="component" value="Unassembled WGS sequence"/>
</dbReference>
<dbReference type="GO" id="GO:0004789">
    <property type="term" value="F:thiamine-phosphate diphosphorylase activity"/>
    <property type="evidence" value="ECO:0007669"/>
    <property type="project" value="TreeGrafter"/>
</dbReference>
<evidence type="ECO:0000313" key="23">
    <source>
        <dbReference type="Proteomes" id="UP000323717"/>
    </source>
</evidence>
<dbReference type="Proteomes" id="UP000460135">
    <property type="component" value="Unassembled WGS sequence"/>
</dbReference>
<dbReference type="Proteomes" id="UP000323717">
    <property type="component" value="Unassembled WGS sequence"/>
</dbReference>
<dbReference type="Proteomes" id="UP000266492">
    <property type="component" value="Unassembled WGS sequence"/>
</dbReference>
<dbReference type="Proteomes" id="UP000365824">
    <property type="component" value="Unassembled WGS sequence"/>
</dbReference>
<dbReference type="EMBL" id="FMYE01000006">
    <property type="protein sequence ID" value="SDB76132.1"/>
    <property type="molecule type" value="Genomic_DNA"/>
</dbReference>
<dbReference type="GeneID" id="29453118"/>
<dbReference type="Proteomes" id="UP001215078">
    <property type="component" value="Unassembled WGS sequence"/>
</dbReference>
<dbReference type="Gene3D" id="3.20.20.70">
    <property type="entry name" value="Aldolase class I"/>
    <property type="match status" value="1"/>
</dbReference>
<organism evidence="7 28">
    <name type="scientific">Bacteroides ovatus</name>
    <dbReference type="NCBI Taxonomy" id="28116"/>
    <lineage>
        <taxon>Bacteria</taxon>
        <taxon>Pseudomonadati</taxon>
        <taxon>Bacteroidota</taxon>
        <taxon>Bacteroidia</taxon>
        <taxon>Bacteroidales</taxon>
        <taxon>Bacteroidaceae</taxon>
        <taxon>Bacteroides</taxon>
    </lineage>
</organism>
<dbReference type="Proteomes" id="UP001214017">
    <property type="component" value="Unassembled WGS sequence"/>
</dbReference>
<dbReference type="Proteomes" id="UP000183670">
    <property type="component" value="Unassembled WGS sequence"/>
</dbReference>
<comment type="pathway">
    <text evidence="1">Cofactor biosynthesis; thiamine diphosphate biosynthesis.</text>
</comment>
<reference evidence="23 24" key="5">
    <citation type="journal article" date="2019" name="Nat. Med.">
        <title>A library of human gut bacterial isolates paired with longitudinal multiomics data enables mechanistic microbiome research.</title>
        <authorList>
            <person name="Poyet M."/>
            <person name="Groussin M."/>
            <person name="Gibbons S.M."/>
            <person name="Avila-Pacheco J."/>
            <person name="Jiang X."/>
            <person name="Kearney S.M."/>
            <person name="Perrotta A.R."/>
            <person name="Berdy B."/>
            <person name="Zhao S."/>
            <person name="Lieberman T.D."/>
            <person name="Swanson P.K."/>
            <person name="Smith M."/>
            <person name="Roesemann S."/>
            <person name="Alexander J.E."/>
            <person name="Rich S.A."/>
            <person name="Livny J."/>
            <person name="Vlamakis H."/>
            <person name="Clish C."/>
            <person name="Bullock K."/>
            <person name="Deik A."/>
            <person name="Scott J."/>
            <person name="Pierce K.A."/>
            <person name="Xavier R.J."/>
            <person name="Alm E.J."/>
        </authorList>
    </citation>
    <scope>NUCLEOTIDE SEQUENCE [LARGE SCALE GENOMIC DNA]</scope>
    <source>
        <strain evidence="9 26">BIOML-A14</strain>
        <strain evidence="8 25">BIOML-A15</strain>
        <strain evidence="5 24">BIOML-A160</strain>
        <strain evidence="6 23">BIOML-A163</strain>
        <strain evidence="4 27">BIOML-A183</strain>
        <strain evidence="7 28">BIOML-A41</strain>
    </source>
</reference>
<dbReference type="EMBL" id="VWLE01000210">
    <property type="protein sequence ID" value="KAA3950844.1"/>
    <property type="molecule type" value="Genomic_DNA"/>
</dbReference>
<dbReference type="EMBL" id="QRVZ01000009">
    <property type="protein sequence ID" value="RGS83293.1"/>
    <property type="molecule type" value="Genomic_DNA"/>
</dbReference>
<dbReference type="EMBL" id="VWFO01000050">
    <property type="protein sequence ID" value="KAA4661087.1"/>
    <property type="molecule type" value="Genomic_DNA"/>
</dbReference>
<dbReference type="PATRIC" id="fig|28116.10.peg.3487"/>
<evidence type="ECO:0000313" key="6">
    <source>
        <dbReference type="EMBL" id="KAA3950844.1"/>
    </source>
</evidence>
<protein>
    <submittedName>
        <fullName evidence="7">Thiamine phosphate synthase</fullName>
    </submittedName>
    <submittedName>
        <fullName evidence="17">Thiamine-phosphate pyrophosphorylase</fullName>
    </submittedName>
</protein>
<evidence type="ECO:0000313" key="28">
    <source>
        <dbReference type="Proteomes" id="UP000478493"/>
    </source>
</evidence>
<dbReference type="EMBL" id="VWLX01000026">
    <property type="protein sequence ID" value="KAA3798883.1"/>
    <property type="molecule type" value="Genomic_DNA"/>
</dbReference>
<dbReference type="InterPro" id="IPR013785">
    <property type="entry name" value="Aldolase_TIM"/>
</dbReference>
<evidence type="ECO:0000313" key="26">
    <source>
        <dbReference type="Proteomes" id="UP000435985"/>
    </source>
</evidence>
<dbReference type="EMBL" id="JAQQPO010000001">
    <property type="protein sequence ID" value="MDC7956869.1"/>
    <property type="molecule type" value="Genomic_DNA"/>
</dbReference>
<dbReference type="EMBL" id="CP041395">
    <property type="protein sequence ID" value="QDM07368.1"/>
    <property type="molecule type" value="Genomic_DNA"/>
</dbReference>
<dbReference type="Pfam" id="PF02581">
    <property type="entry name" value="TMP-TENI"/>
    <property type="match status" value="1"/>
</dbReference>
<dbReference type="Proteomes" id="UP000318823">
    <property type="component" value="Chromosome"/>
</dbReference>
<dbReference type="AlphaFoldDB" id="A0A139KY91"/>
<dbReference type="PANTHER" id="PTHR20857">
    <property type="entry name" value="THIAMINE-PHOSPHATE PYROPHOSPHORYLASE"/>
    <property type="match status" value="1"/>
</dbReference>
<dbReference type="EMBL" id="VWLB01000005">
    <property type="protein sequence ID" value="KAA3930370.1"/>
    <property type="molecule type" value="Genomic_DNA"/>
</dbReference>